<accession>A0ABS4IUQ2</accession>
<reference evidence="2 3" key="1">
    <citation type="submission" date="2021-03" db="EMBL/GenBank/DDBJ databases">
        <title>Genomic Encyclopedia of Type Strains, Phase IV (KMG-IV): sequencing the most valuable type-strain genomes for metagenomic binning, comparative biology and taxonomic classification.</title>
        <authorList>
            <person name="Goeker M."/>
        </authorList>
    </citation>
    <scope>NUCLEOTIDE SEQUENCE [LARGE SCALE GENOMIC DNA]</scope>
    <source>
        <strain evidence="2 3">DSM 26048</strain>
    </source>
</reference>
<comment type="caution">
    <text evidence="2">The sequence shown here is derived from an EMBL/GenBank/DDBJ whole genome shotgun (WGS) entry which is preliminary data.</text>
</comment>
<feature type="region of interest" description="Disordered" evidence="1">
    <location>
        <begin position="19"/>
        <end position="105"/>
    </location>
</feature>
<feature type="compositionally biased region" description="Polar residues" evidence="1">
    <location>
        <begin position="20"/>
        <end position="36"/>
    </location>
</feature>
<proteinExistence type="predicted"/>
<evidence type="ECO:0000256" key="1">
    <source>
        <dbReference type="SAM" id="MobiDB-lite"/>
    </source>
</evidence>
<evidence type="ECO:0000313" key="3">
    <source>
        <dbReference type="Proteomes" id="UP001519287"/>
    </source>
</evidence>
<evidence type="ECO:0000313" key="2">
    <source>
        <dbReference type="EMBL" id="MBP1991310.1"/>
    </source>
</evidence>
<dbReference type="RefSeq" id="WP_209972065.1">
    <property type="nucleotide sequence ID" value="NZ_JAGGLB010000008.1"/>
</dbReference>
<keyword evidence="3" id="KW-1185">Reference proteome</keyword>
<organism evidence="2 3">
    <name type="scientific">Paenibacillus eucommiae</name>
    <dbReference type="NCBI Taxonomy" id="1355755"/>
    <lineage>
        <taxon>Bacteria</taxon>
        <taxon>Bacillati</taxon>
        <taxon>Bacillota</taxon>
        <taxon>Bacilli</taxon>
        <taxon>Bacillales</taxon>
        <taxon>Paenibacillaceae</taxon>
        <taxon>Paenibacillus</taxon>
    </lineage>
</organism>
<protein>
    <submittedName>
        <fullName evidence="2">Uncharacterized protein</fullName>
    </submittedName>
</protein>
<feature type="compositionally biased region" description="Basic and acidic residues" evidence="1">
    <location>
        <begin position="64"/>
        <end position="77"/>
    </location>
</feature>
<gene>
    <name evidence="2" type="ORF">J2Z66_002917</name>
</gene>
<name>A0ABS4IUQ2_9BACL</name>
<feature type="compositionally biased region" description="Basic and acidic residues" evidence="1">
    <location>
        <begin position="86"/>
        <end position="105"/>
    </location>
</feature>
<dbReference type="EMBL" id="JAGGLB010000008">
    <property type="protein sequence ID" value="MBP1991310.1"/>
    <property type="molecule type" value="Genomic_DNA"/>
</dbReference>
<dbReference type="Proteomes" id="UP001519287">
    <property type="component" value="Unassembled WGS sequence"/>
</dbReference>
<sequence length="105" mass="11631">MSMKAVELQFALHKNDTAGMMQNQLSHKPQEDQSILANAAALSTEKQRRRSGKIDESASAGVSDSEKEKQQKQESSNRKRTGSNGEKPEGQSEHPYKGHHIDLSL</sequence>